<comment type="caution">
    <text evidence="4">The sequence shown here is derived from an EMBL/GenBank/DDBJ whole genome shotgun (WGS) entry which is preliminary data.</text>
</comment>
<dbReference type="PANTHER" id="PTHR47659:SF7">
    <property type="entry name" value="FUNGAL TRANSCRIPTIONAL REGULATORY PROTEIN, N-TERMINAL DOMAIN-CONTAINING PROTEIN"/>
    <property type="match status" value="1"/>
</dbReference>
<keyword evidence="1" id="KW-0479">Metal-binding</keyword>
<dbReference type="PROSITE" id="PS50048">
    <property type="entry name" value="ZN2_CY6_FUNGAL_2"/>
    <property type="match status" value="2"/>
</dbReference>
<dbReference type="Gene3D" id="4.10.240.10">
    <property type="entry name" value="Zn(2)-C6 fungal-type DNA-binding domain"/>
    <property type="match status" value="1"/>
</dbReference>
<feature type="domain" description="Zn(2)-C6 fungal-type" evidence="3">
    <location>
        <begin position="54"/>
        <end position="83"/>
    </location>
</feature>
<evidence type="ECO:0000313" key="5">
    <source>
        <dbReference type="Proteomes" id="UP000615446"/>
    </source>
</evidence>
<dbReference type="OrthoDB" id="5575144at2759"/>
<evidence type="ECO:0000256" key="2">
    <source>
        <dbReference type="ARBA" id="ARBA00023242"/>
    </source>
</evidence>
<dbReference type="AlphaFoldDB" id="A0A8H3LU14"/>
<dbReference type="SMART" id="SM00066">
    <property type="entry name" value="GAL4"/>
    <property type="match status" value="2"/>
</dbReference>
<feature type="domain" description="Zn(2)-C6 fungal-type" evidence="3">
    <location>
        <begin position="177"/>
        <end position="206"/>
    </location>
</feature>
<sequence>MSSVSSEGNDLNVLENQQRQQEIYKQKRILVQTKSSPSKLISKRNTKREQVKCACVNCKKSCKKCDDERPCQRCIRLNIAETCKDSIRKERKLGKRSRHIREICHSSLHENIDKKIKKEPAIKKHVPSEESNLNNTLENQQQQQVLSKEKNLQVQLQRSLTWPTAEKTTKREQVKCACVNCQKSRKKCDDKRPCQRCIDLNITETCKDSIRKARKSIKREISIIRILKFVY</sequence>
<gene>
    <name evidence="4" type="ORF">RCL2_001959700</name>
</gene>
<evidence type="ECO:0000313" key="4">
    <source>
        <dbReference type="EMBL" id="GES92837.1"/>
    </source>
</evidence>
<dbReference type="PANTHER" id="PTHR47659">
    <property type="entry name" value="ZN(II)2CYS6 TRANSCRIPTION FACTOR (EUROFUNG)-RELATED"/>
    <property type="match status" value="1"/>
</dbReference>
<dbReference type="Pfam" id="PF00172">
    <property type="entry name" value="Zn_clus"/>
    <property type="match status" value="1"/>
</dbReference>
<name>A0A8H3LU14_9GLOM</name>
<reference evidence="4" key="1">
    <citation type="submission" date="2019-10" db="EMBL/GenBank/DDBJ databases">
        <title>Conservation and host-specific expression of non-tandemly repeated heterogenous ribosome RNA gene in arbuscular mycorrhizal fungi.</title>
        <authorList>
            <person name="Maeda T."/>
            <person name="Kobayashi Y."/>
            <person name="Nakagawa T."/>
            <person name="Ezawa T."/>
            <person name="Yamaguchi K."/>
            <person name="Bino T."/>
            <person name="Nishimoto Y."/>
            <person name="Shigenobu S."/>
            <person name="Kawaguchi M."/>
        </authorList>
    </citation>
    <scope>NUCLEOTIDE SEQUENCE</scope>
    <source>
        <strain evidence="4">HR1</strain>
    </source>
</reference>
<dbReference type="SUPFAM" id="SSF57184">
    <property type="entry name" value="Growth factor receptor domain"/>
    <property type="match status" value="1"/>
</dbReference>
<dbReference type="InterPro" id="IPR036864">
    <property type="entry name" value="Zn2-C6_fun-type_DNA-bd_sf"/>
</dbReference>
<dbReference type="InterPro" id="IPR009030">
    <property type="entry name" value="Growth_fac_rcpt_cys_sf"/>
</dbReference>
<organism evidence="4 5">
    <name type="scientific">Rhizophagus clarus</name>
    <dbReference type="NCBI Taxonomy" id="94130"/>
    <lineage>
        <taxon>Eukaryota</taxon>
        <taxon>Fungi</taxon>
        <taxon>Fungi incertae sedis</taxon>
        <taxon>Mucoromycota</taxon>
        <taxon>Glomeromycotina</taxon>
        <taxon>Glomeromycetes</taxon>
        <taxon>Glomerales</taxon>
        <taxon>Glomeraceae</taxon>
        <taxon>Rhizophagus</taxon>
    </lineage>
</organism>
<evidence type="ECO:0000256" key="1">
    <source>
        <dbReference type="ARBA" id="ARBA00022723"/>
    </source>
</evidence>
<protein>
    <submittedName>
        <fullName evidence="4">Zn(2)-C6 fungal-specific transcription factor</fullName>
    </submittedName>
</protein>
<dbReference type="GO" id="GO:0000981">
    <property type="term" value="F:DNA-binding transcription factor activity, RNA polymerase II-specific"/>
    <property type="evidence" value="ECO:0007669"/>
    <property type="project" value="InterPro"/>
</dbReference>
<evidence type="ECO:0000259" key="3">
    <source>
        <dbReference type="PROSITE" id="PS50048"/>
    </source>
</evidence>
<accession>A0A8H3LU14</accession>
<dbReference type="EMBL" id="BLAL01000218">
    <property type="protein sequence ID" value="GES92837.1"/>
    <property type="molecule type" value="Genomic_DNA"/>
</dbReference>
<dbReference type="InterPro" id="IPR001138">
    <property type="entry name" value="Zn2Cys6_DnaBD"/>
</dbReference>
<proteinExistence type="predicted"/>
<dbReference type="GO" id="GO:0008270">
    <property type="term" value="F:zinc ion binding"/>
    <property type="evidence" value="ECO:0007669"/>
    <property type="project" value="InterPro"/>
</dbReference>
<dbReference type="Proteomes" id="UP000615446">
    <property type="component" value="Unassembled WGS sequence"/>
</dbReference>
<dbReference type="InterPro" id="IPR050335">
    <property type="entry name" value="ERT1_acuK_gluconeogen_tf"/>
</dbReference>
<keyword evidence="2" id="KW-0539">Nucleus</keyword>